<proteinExistence type="inferred from homology"/>
<dbReference type="PIRSF" id="PIRSF002419">
    <property type="entry name" value="Tetraspanin"/>
    <property type="match status" value="1"/>
</dbReference>
<name>A0AAN7QBJ2_9COLE</name>
<evidence type="ECO:0000256" key="7">
    <source>
        <dbReference type="RuleBase" id="RU361218"/>
    </source>
</evidence>
<comment type="similarity">
    <text evidence="2 7">Belongs to the tetraspanin (TM4SF) family.</text>
</comment>
<keyword evidence="3 7" id="KW-0812">Transmembrane</keyword>
<comment type="caution">
    <text evidence="8">The sequence shown here is derived from an EMBL/GenBank/DDBJ whole genome shotgun (WGS) entry which is preliminary data.</text>
</comment>
<dbReference type="GO" id="GO:0005886">
    <property type="term" value="C:plasma membrane"/>
    <property type="evidence" value="ECO:0007669"/>
    <property type="project" value="TreeGrafter"/>
</dbReference>
<dbReference type="EMBL" id="JARPUR010000001">
    <property type="protein sequence ID" value="KAK4886955.1"/>
    <property type="molecule type" value="Genomic_DNA"/>
</dbReference>
<sequence length="248" mass="27838">MVGKGEGTGEGNIMKLENQIAVIKYTLLFSNVILWMIGAAILILCLWLRFEPGLEEWIEKLELYDFYTGLYILIIAGLVMMVVSFIGCISALQENTVALLTYVGTQGLGFVCGIIGSAFLLENSTQDSQIQPLIRESMRRLIMNARYELSQKTLGMIQEDIGCCGADGPNDYLDLKQPLPNQCRDTVTGNPFYHGCVEELTWYFEEKAAWITGLTMAVCFLLVCNAVMGIIFIQAIKKENEERDVFQR</sequence>
<evidence type="ECO:0000256" key="6">
    <source>
        <dbReference type="PIRSR" id="PIRSR002419-1"/>
    </source>
</evidence>
<keyword evidence="6" id="KW-1015">Disulfide bond</keyword>
<feature type="disulfide bond" evidence="6">
    <location>
        <begin position="164"/>
        <end position="183"/>
    </location>
</feature>
<evidence type="ECO:0000256" key="3">
    <source>
        <dbReference type="ARBA" id="ARBA00022692"/>
    </source>
</evidence>
<dbReference type="Pfam" id="PF00335">
    <property type="entry name" value="Tetraspanin"/>
    <property type="match status" value="1"/>
</dbReference>
<dbReference type="CDD" id="cd03127">
    <property type="entry name" value="tetraspanin_LEL"/>
    <property type="match status" value="1"/>
</dbReference>
<dbReference type="Gene3D" id="1.10.1450.10">
    <property type="entry name" value="Tetraspanin"/>
    <property type="match status" value="1"/>
</dbReference>
<evidence type="ECO:0000313" key="8">
    <source>
        <dbReference type="EMBL" id="KAK4886955.1"/>
    </source>
</evidence>
<feature type="transmembrane region" description="Helical" evidence="7">
    <location>
        <begin position="70"/>
        <end position="92"/>
    </location>
</feature>
<dbReference type="PANTHER" id="PTHR19282:SF555">
    <property type="entry name" value="TETRASPANIN-2A"/>
    <property type="match status" value="1"/>
</dbReference>
<reference evidence="9" key="1">
    <citation type="submission" date="2023-01" db="EMBL/GenBank/DDBJ databases">
        <title>Key to firefly adult light organ development and bioluminescence: homeobox transcription factors regulate luciferase expression and transportation to peroxisome.</title>
        <authorList>
            <person name="Fu X."/>
        </authorList>
    </citation>
    <scope>NUCLEOTIDE SEQUENCE [LARGE SCALE GENOMIC DNA]</scope>
</reference>
<dbReference type="PANTHER" id="PTHR19282">
    <property type="entry name" value="TETRASPANIN"/>
    <property type="match status" value="1"/>
</dbReference>
<evidence type="ECO:0000256" key="4">
    <source>
        <dbReference type="ARBA" id="ARBA00022989"/>
    </source>
</evidence>
<dbReference type="PRINTS" id="PR00259">
    <property type="entry name" value="TMFOUR"/>
</dbReference>
<feature type="transmembrane region" description="Helical" evidence="7">
    <location>
        <begin position="99"/>
        <end position="121"/>
    </location>
</feature>
<evidence type="ECO:0000256" key="1">
    <source>
        <dbReference type="ARBA" id="ARBA00004141"/>
    </source>
</evidence>
<organism evidence="8 9">
    <name type="scientific">Aquatica leii</name>
    <dbReference type="NCBI Taxonomy" id="1421715"/>
    <lineage>
        <taxon>Eukaryota</taxon>
        <taxon>Metazoa</taxon>
        <taxon>Ecdysozoa</taxon>
        <taxon>Arthropoda</taxon>
        <taxon>Hexapoda</taxon>
        <taxon>Insecta</taxon>
        <taxon>Pterygota</taxon>
        <taxon>Neoptera</taxon>
        <taxon>Endopterygota</taxon>
        <taxon>Coleoptera</taxon>
        <taxon>Polyphaga</taxon>
        <taxon>Elateriformia</taxon>
        <taxon>Elateroidea</taxon>
        <taxon>Lampyridae</taxon>
        <taxon>Luciolinae</taxon>
        <taxon>Aquatica</taxon>
    </lineage>
</organism>
<evidence type="ECO:0000256" key="2">
    <source>
        <dbReference type="ARBA" id="ARBA00006840"/>
    </source>
</evidence>
<evidence type="ECO:0000313" key="9">
    <source>
        <dbReference type="Proteomes" id="UP001353858"/>
    </source>
</evidence>
<keyword evidence="9" id="KW-1185">Reference proteome</keyword>
<dbReference type="InterPro" id="IPR008952">
    <property type="entry name" value="Tetraspanin_EC2_sf"/>
</dbReference>
<feature type="transmembrane region" description="Helical" evidence="7">
    <location>
        <begin position="208"/>
        <end position="233"/>
    </location>
</feature>
<feature type="transmembrane region" description="Helical" evidence="7">
    <location>
        <begin position="25"/>
        <end position="50"/>
    </location>
</feature>
<dbReference type="AlphaFoldDB" id="A0AAN7QBJ2"/>
<dbReference type="InterPro" id="IPR018499">
    <property type="entry name" value="Tetraspanin/Peripherin"/>
</dbReference>
<comment type="subcellular location">
    <subcellularLocation>
        <location evidence="1 7">Membrane</location>
        <topology evidence="1 7">Multi-pass membrane protein</topology>
    </subcellularLocation>
</comment>
<gene>
    <name evidence="8" type="ORF">RN001_003226</name>
</gene>
<protein>
    <recommendedName>
        <fullName evidence="7">Tetraspanin</fullName>
    </recommendedName>
</protein>
<accession>A0AAN7QBJ2</accession>
<feature type="disulfide bond" evidence="6">
    <location>
        <begin position="163"/>
        <end position="196"/>
    </location>
</feature>
<dbReference type="InterPro" id="IPR000301">
    <property type="entry name" value="Tetraspanin_animals"/>
</dbReference>
<keyword evidence="4 7" id="KW-1133">Transmembrane helix</keyword>
<dbReference type="SUPFAM" id="SSF48652">
    <property type="entry name" value="Tetraspanin"/>
    <property type="match status" value="1"/>
</dbReference>
<keyword evidence="5 7" id="KW-0472">Membrane</keyword>
<evidence type="ECO:0000256" key="5">
    <source>
        <dbReference type="ARBA" id="ARBA00023136"/>
    </source>
</evidence>
<dbReference type="Proteomes" id="UP001353858">
    <property type="component" value="Unassembled WGS sequence"/>
</dbReference>